<keyword evidence="3" id="KW-1133">Transmembrane helix</keyword>
<feature type="coiled-coil region" evidence="1">
    <location>
        <begin position="1015"/>
        <end position="1046"/>
    </location>
</feature>
<dbReference type="HOGENOM" id="CLU_249170_0_0_1"/>
<evidence type="ECO:0000256" key="1">
    <source>
        <dbReference type="SAM" id="Coils"/>
    </source>
</evidence>
<feature type="transmembrane region" description="Helical" evidence="3">
    <location>
        <begin position="532"/>
        <end position="551"/>
    </location>
</feature>
<dbReference type="Proteomes" id="UP000009168">
    <property type="component" value="Unassembled WGS sequence"/>
</dbReference>
<protein>
    <submittedName>
        <fullName evidence="4">Tetratricopeptide repeat protein</fullName>
    </submittedName>
</protein>
<keyword evidence="3" id="KW-0812">Transmembrane</keyword>
<keyword evidence="5" id="KW-1185">Reference proteome</keyword>
<feature type="transmembrane region" description="Helical" evidence="3">
    <location>
        <begin position="26"/>
        <end position="51"/>
    </location>
</feature>
<organism evidence="4 5">
    <name type="scientific">Tetrahymena thermophila (strain SB210)</name>
    <dbReference type="NCBI Taxonomy" id="312017"/>
    <lineage>
        <taxon>Eukaryota</taxon>
        <taxon>Sar</taxon>
        <taxon>Alveolata</taxon>
        <taxon>Ciliophora</taxon>
        <taxon>Intramacronucleata</taxon>
        <taxon>Oligohymenophorea</taxon>
        <taxon>Hymenostomatida</taxon>
        <taxon>Tetrahymenina</taxon>
        <taxon>Tetrahymenidae</taxon>
        <taxon>Tetrahymena</taxon>
    </lineage>
</organism>
<accession>Q22CL5</accession>
<evidence type="ECO:0000256" key="2">
    <source>
        <dbReference type="SAM" id="MobiDB-lite"/>
    </source>
</evidence>
<evidence type="ECO:0000313" key="4">
    <source>
        <dbReference type="EMBL" id="EAR83037.2"/>
    </source>
</evidence>
<dbReference type="GeneID" id="7837742"/>
<name>Q22CL5_TETTS</name>
<proteinExistence type="predicted"/>
<dbReference type="RefSeq" id="XP_001030700.2">
    <property type="nucleotide sequence ID" value="XM_001030700.2"/>
</dbReference>
<reference evidence="5" key="1">
    <citation type="journal article" date="2006" name="PLoS Biol.">
        <title>Macronuclear genome sequence of the ciliate Tetrahymena thermophila, a model eukaryote.</title>
        <authorList>
            <person name="Eisen J.A."/>
            <person name="Coyne R.S."/>
            <person name="Wu M."/>
            <person name="Wu D."/>
            <person name="Thiagarajan M."/>
            <person name="Wortman J.R."/>
            <person name="Badger J.H."/>
            <person name="Ren Q."/>
            <person name="Amedeo P."/>
            <person name="Jones K.M."/>
            <person name="Tallon L.J."/>
            <person name="Delcher A.L."/>
            <person name="Salzberg S.L."/>
            <person name="Silva J.C."/>
            <person name="Haas B.J."/>
            <person name="Majoros W.H."/>
            <person name="Farzad M."/>
            <person name="Carlton J.M."/>
            <person name="Smith R.K. Jr."/>
            <person name="Garg J."/>
            <person name="Pearlman R.E."/>
            <person name="Karrer K.M."/>
            <person name="Sun L."/>
            <person name="Manning G."/>
            <person name="Elde N.C."/>
            <person name="Turkewitz A.P."/>
            <person name="Asai D.J."/>
            <person name="Wilkes D.E."/>
            <person name="Wang Y."/>
            <person name="Cai H."/>
            <person name="Collins K."/>
            <person name="Stewart B.A."/>
            <person name="Lee S.R."/>
            <person name="Wilamowska K."/>
            <person name="Weinberg Z."/>
            <person name="Ruzzo W.L."/>
            <person name="Wloga D."/>
            <person name="Gaertig J."/>
            <person name="Frankel J."/>
            <person name="Tsao C.-C."/>
            <person name="Gorovsky M.A."/>
            <person name="Keeling P.J."/>
            <person name="Waller R.F."/>
            <person name="Patron N.J."/>
            <person name="Cherry J.M."/>
            <person name="Stover N.A."/>
            <person name="Krieger C.J."/>
            <person name="del Toro C."/>
            <person name="Ryder H.F."/>
            <person name="Williamson S.C."/>
            <person name="Barbeau R.A."/>
            <person name="Hamilton E.P."/>
            <person name="Orias E."/>
        </authorList>
    </citation>
    <scope>NUCLEOTIDE SEQUENCE [LARGE SCALE GENOMIC DNA]</scope>
    <source>
        <strain evidence="5">SB210</strain>
    </source>
</reference>
<dbReference type="InterPro" id="IPR019734">
    <property type="entry name" value="TPR_rpt"/>
</dbReference>
<dbReference type="InParanoid" id="Q22CL5"/>
<dbReference type="SMART" id="SM00028">
    <property type="entry name" value="TPR"/>
    <property type="match status" value="2"/>
</dbReference>
<gene>
    <name evidence="4" type="ORF">TTHERM_01027630</name>
</gene>
<feature type="region of interest" description="Disordered" evidence="2">
    <location>
        <begin position="1267"/>
        <end position="1295"/>
    </location>
</feature>
<keyword evidence="3" id="KW-0472">Membrane</keyword>
<dbReference type="InterPro" id="IPR011990">
    <property type="entry name" value="TPR-like_helical_dom_sf"/>
</dbReference>
<dbReference type="SUPFAM" id="SSF81901">
    <property type="entry name" value="HCP-like"/>
    <property type="match status" value="1"/>
</dbReference>
<feature type="compositionally biased region" description="Polar residues" evidence="2">
    <location>
        <begin position="1267"/>
        <end position="1286"/>
    </location>
</feature>
<dbReference type="OrthoDB" id="327912at2759"/>
<keyword evidence="1" id="KW-0175">Coiled coil</keyword>
<dbReference type="Gene3D" id="1.25.40.10">
    <property type="entry name" value="Tetratricopeptide repeat domain"/>
    <property type="match status" value="1"/>
</dbReference>
<dbReference type="KEGG" id="tet:TTHERM_01027630"/>
<sequence length="1542" mass="179616">MSKLRTRILSYIFCKMKFSEKNKRQLELFVPFFMVLLLVIFIFSIMIKFVYLDKLKQNIQDHFVDRFKDYISQVNRAQLDYLAVSYQQVILSQQTIGQFIQEITSNNVQLADVVTWKGSRLYDNSPDASQKYNFMNFNMFSAKEICQKKQFLSLPNNQISQLFGWYNWNEDQWFQLSLDQIDFLVKTDLAFSVFKAIQANQQYKSVQIIDGYVQNSSDDTIYEGNPKLWLYQSNSFWNQKNYGGPFIYPNNNSCQNQNEYNPPPDYNGFYQINSTNQQCSLKSSTSECNCQYYNQKRFFPLVFRCRPWYESSIQNEYVTLSQAYIDLYSSQQIMTSSFKIVDSSQTKNLDSQKQAPPKAVLGFDLEYSQFNDFLYGSNDYSSGLYSYLVAPKSPIYQNDVQQSQEYAAIIHPNLFSSSKLGQIQDIIELEFQNGNQNEIFQYKSQLGSIFLNNNIRTNGCNLTQSSNQQYQLNIQKDGQNYYTVVKTLQVCYGNLYEQKSIVVGYLVTNLASSYQQKLYSHIDQNLTNMQTYIVIALLLTFFAIIILLYLLMERFLKYNFEEPISIISSVMNKADPQMIYRFHYVVQKDELKISQELKNLISAIIEIISLVEEQVQDSNQNNDNEIIQRNYQRALQTFEVVDHQTGIGLCLNNLGNIRMIKKDYKTAIQYYKQACLLSKIQYEEEIKKDEIKVSKNDYLLKDSIFPQDYVKKKFMRIHASRKYQLGSTILKYLKDQSQFMFVNQLINDMALQEDLQIINDTILKKKNLEQIPIPQNQELQSRKKSTNIKRNNMMGGAASLSQLPNLIMTKEGNPNIIVSNQSQKKQLIGSFQNQFSTPYIVNNVFINNHNNIPYSANNLQNTIIQNNPAQLADLDKEINLQNLNNLVSANQNNSQFNNGNITFQNMNPQIVNQLNFGDELHDKSFMGISQRQSQSNLFNNNYNNGNFISNTNRISNSNHKLQNISLNNNIGSNNLNMNSNSQNIRFNSKRQSSYVRKLHSSGNVMGNDFQQSKGIKNLNKEIHNAAKDAQDEEEKANKLLSESLEKFSLQNYPHFFTESFAEKYKPLILSNIDKSQALFDVYFHSQKMYSTQAIELLNESFTIFNTLGDYCSDSEKKEAHEYYGFSILTLLTITELHILLNQQSTIIEPLLASIKKQIFTKIIPLEALDLNNIISQMNHYNLHQQYVNQQQLVINNNLNTNNSFNVLFNQYPQPSITTMLNIENNINNNRFLTEQNIDMNFFDTNANNNNRLNSQNTFFNVLPQLDQNQQSSDKSKRLTTQSSNSAQQTVQPLQNQQQYQKLIKQQSATLMRNKTFSINGTQTNIPINVPLIQNTTLSNNTQNQTSTHNLYQYQNVSQFNDRYRQPTDINDMTILKQNNPYLINNRSSKFNEIKENTLNSDILLTKYYILKGNIRMLQFKYKKALKSFVKGIKYFFPKLQSLERIQTIMKNAQNGIHKLEESPQTLSIIHEESTRNQQKYFYDPNDILICLENINHIVQEAKISLNENQLNNLLKDIQTLKKQSSETVSLHFFEVFFRDTLD</sequence>
<dbReference type="EMBL" id="GG662566">
    <property type="protein sequence ID" value="EAR83037.2"/>
    <property type="molecule type" value="Genomic_DNA"/>
</dbReference>
<evidence type="ECO:0000256" key="3">
    <source>
        <dbReference type="SAM" id="Phobius"/>
    </source>
</evidence>
<evidence type="ECO:0000313" key="5">
    <source>
        <dbReference type="Proteomes" id="UP000009168"/>
    </source>
</evidence>